<evidence type="ECO:0000313" key="2">
    <source>
        <dbReference type="EMBL" id="EAU37977.1"/>
    </source>
</evidence>
<dbReference type="InterPro" id="IPR011009">
    <property type="entry name" value="Kinase-like_dom_sf"/>
</dbReference>
<dbReference type="EMBL" id="CH476595">
    <property type="protein sequence ID" value="EAU37977.1"/>
    <property type="molecule type" value="Genomic_DNA"/>
</dbReference>
<dbReference type="GeneID" id="4315809"/>
<accession>Q0CYL4</accession>
<dbReference type="AlphaFoldDB" id="Q0CYL4"/>
<dbReference type="InterPro" id="IPR051678">
    <property type="entry name" value="AGP_Transferase"/>
</dbReference>
<dbReference type="STRING" id="341663.Q0CYL4"/>
<dbReference type="VEuPathDB" id="FungiDB:ATEG_01220"/>
<dbReference type="OMA" id="WEYTHIF"/>
<dbReference type="Gene3D" id="3.90.1200.10">
    <property type="match status" value="1"/>
</dbReference>
<name>Q0CYL4_ASPTN</name>
<evidence type="ECO:0000259" key="1">
    <source>
        <dbReference type="Pfam" id="PF01636"/>
    </source>
</evidence>
<evidence type="ECO:0000313" key="3">
    <source>
        <dbReference type="Proteomes" id="UP000007963"/>
    </source>
</evidence>
<protein>
    <recommendedName>
        <fullName evidence="1">Aminoglycoside phosphotransferase domain-containing protein</fullName>
    </recommendedName>
</protein>
<gene>
    <name evidence="2" type="ORF">ATEG_01220</name>
</gene>
<dbReference type="Pfam" id="PF01636">
    <property type="entry name" value="APH"/>
    <property type="match status" value="1"/>
</dbReference>
<organism evidence="2 3">
    <name type="scientific">Aspergillus terreus (strain NIH 2624 / FGSC A1156)</name>
    <dbReference type="NCBI Taxonomy" id="341663"/>
    <lineage>
        <taxon>Eukaryota</taxon>
        <taxon>Fungi</taxon>
        <taxon>Dikarya</taxon>
        <taxon>Ascomycota</taxon>
        <taxon>Pezizomycotina</taxon>
        <taxon>Eurotiomycetes</taxon>
        <taxon>Eurotiomycetidae</taxon>
        <taxon>Eurotiales</taxon>
        <taxon>Aspergillaceae</taxon>
        <taxon>Aspergillus</taxon>
        <taxon>Aspergillus subgen. Circumdati</taxon>
    </lineage>
</organism>
<dbReference type="PANTHER" id="PTHR21310:SF48">
    <property type="entry name" value="AMINOGLYCOSIDE PHOSPHOTRANSFERASE DOMAIN-CONTAINING PROTEIN"/>
    <property type="match status" value="1"/>
</dbReference>
<proteinExistence type="predicted"/>
<dbReference type="SUPFAM" id="SSF56112">
    <property type="entry name" value="Protein kinase-like (PK-like)"/>
    <property type="match status" value="1"/>
</dbReference>
<reference evidence="3" key="1">
    <citation type="submission" date="2005-09" db="EMBL/GenBank/DDBJ databases">
        <title>Annotation of the Aspergillus terreus NIH2624 genome.</title>
        <authorList>
            <person name="Birren B.W."/>
            <person name="Lander E.S."/>
            <person name="Galagan J.E."/>
            <person name="Nusbaum C."/>
            <person name="Devon K."/>
            <person name="Henn M."/>
            <person name="Ma L.-J."/>
            <person name="Jaffe D.B."/>
            <person name="Butler J."/>
            <person name="Alvarez P."/>
            <person name="Gnerre S."/>
            <person name="Grabherr M."/>
            <person name="Kleber M."/>
            <person name="Mauceli E.W."/>
            <person name="Brockman W."/>
            <person name="Rounsley S."/>
            <person name="Young S.K."/>
            <person name="LaButti K."/>
            <person name="Pushparaj V."/>
            <person name="DeCaprio D."/>
            <person name="Crawford M."/>
            <person name="Koehrsen M."/>
            <person name="Engels R."/>
            <person name="Montgomery P."/>
            <person name="Pearson M."/>
            <person name="Howarth C."/>
            <person name="Larson L."/>
            <person name="Luoma S."/>
            <person name="White J."/>
            <person name="Alvarado L."/>
            <person name="Kodira C.D."/>
            <person name="Zeng Q."/>
            <person name="Oleary S."/>
            <person name="Yandava C."/>
            <person name="Denning D.W."/>
            <person name="Nierman W.C."/>
            <person name="Milne T."/>
            <person name="Madden K."/>
        </authorList>
    </citation>
    <scope>NUCLEOTIDE SEQUENCE [LARGE SCALE GENOMIC DNA]</scope>
    <source>
        <strain evidence="3">NIH 2624 / FGSC A1156</strain>
    </source>
</reference>
<dbReference type="OrthoDB" id="4177236at2759"/>
<feature type="domain" description="Aminoglycoside phosphotransferase" evidence="1">
    <location>
        <begin position="90"/>
        <end position="155"/>
    </location>
</feature>
<dbReference type="InterPro" id="IPR002575">
    <property type="entry name" value="Aminoglycoside_PTrfase"/>
</dbReference>
<sequence>MPFSLPYFRDARQLPAPLSDQDDIERATQTLPKGSDYGGRLVVIRDTYANKNLIVGQLRCTFDEMRALPSPGFYGSVNRGPIPHSFLSDFLARHLPYALRNHPPTFTHGDLYKENVLVRKAAKSVTNDEKYEVAGLVDWETAGLYPSYWEYAHIFPLLQLIDDWPEYTENVLDPLTLEGAMMRFVFSDLEF</sequence>
<dbReference type="eggNOG" id="ENOG502SMIE">
    <property type="taxonomic scope" value="Eukaryota"/>
</dbReference>
<dbReference type="HOGENOM" id="CLU_1421165_0_0_1"/>
<dbReference type="Proteomes" id="UP000007963">
    <property type="component" value="Unassembled WGS sequence"/>
</dbReference>
<dbReference type="PANTHER" id="PTHR21310">
    <property type="entry name" value="AMINOGLYCOSIDE PHOSPHOTRANSFERASE-RELATED-RELATED"/>
    <property type="match status" value="1"/>
</dbReference>
<dbReference type="RefSeq" id="XP_001208585.1">
    <property type="nucleotide sequence ID" value="XM_001208585.1"/>
</dbReference>